<feature type="domain" description="SH3b" evidence="4">
    <location>
        <begin position="329"/>
        <end position="391"/>
    </location>
</feature>
<keyword evidence="1 5" id="KW-0378">Hydrolase</keyword>
<dbReference type="InterPro" id="IPR003646">
    <property type="entry name" value="SH3-like_bac-type"/>
</dbReference>
<evidence type="ECO:0000313" key="6">
    <source>
        <dbReference type="Proteomes" id="UP001235840"/>
    </source>
</evidence>
<sequence length="584" mass="64471">MSTSIPKQPLFLASIATILLVILSFSLPSTTSAEGVFVVGVDSLNVRSGPGLNHDVIGQVKKDETHSVKKEQDNWYSIDYNGQEGWVAAWLVQFSASTGQVKQAKAIVDSLNVRSGPGTSFKLTAQIKPEQSFRVLKDDGEWVEIQLNENESGWVAKWLVDISEQDVQSATELRQKAFVQANILNVRSKPDLTSSEIIGKLNQGQELNILQITDGWYKIQWEDTEGWVASEYVSEPENGQDETQKTENDSTEEVKNEEKEKFTVSVSSLNIRSTGSLDASVVGKLNQGDIIEKQDVEGDWIQIVHQGEPGWVAAWLVESVQEKTEVGNQPKITILNNGTNLRSGPSTEHDVVKRVDQGEQFDILTTDGDWFQIALSANETAYVAGWIVSVEGTQEVPKGNRYDQLKGKTIVIDPGHGGKDGGATGSHFGTLEKVVNLQVSKILQQKFTSAGAKVVMTRTTDRFLTLQQRVDISILEKADAFLSIHHNTNTNKSISGSITYYFKNSDQKLATAIQGELVKANGMRDLNARKESFFVLRENPKPAALIEISFLSNYNDELTARKGQFQDRSADGILNGVAKYFEGL</sequence>
<feature type="domain" description="SH3b" evidence="4">
    <location>
        <begin position="99"/>
        <end position="163"/>
    </location>
</feature>
<dbReference type="GO" id="GO:0008745">
    <property type="term" value="F:N-acetylmuramoyl-L-alanine amidase activity"/>
    <property type="evidence" value="ECO:0007669"/>
    <property type="project" value="UniProtKB-EC"/>
</dbReference>
<dbReference type="Gene3D" id="3.40.630.40">
    <property type="entry name" value="Zn-dependent exopeptidases"/>
    <property type="match status" value="1"/>
</dbReference>
<dbReference type="SMART" id="SM00646">
    <property type="entry name" value="Ami_3"/>
    <property type="match status" value="1"/>
</dbReference>
<dbReference type="EMBL" id="JAUSTY010000001">
    <property type="protein sequence ID" value="MDQ0164234.1"/>
    <property type="molecule type" value="Genomic_DNA"/>
</dbReference>
<dbReference type="PANTHER" id="PTHR34408:SF1">
    <property type="entry name" value="GLYCOSYL HYDROLASE FAMILY 19 DOMAIN-CONTAINING PROTEIN HI_1415"/>
    <property type="match status" value="1"/>
</dbReference>
<name>A0ABT9VTD5_9BACI</name>
<dbReference type="Pfam" id="PF08239">
    <property type="entry name" value="SH3_3"/>
    <property type="match status" value="5"/>
</dbReference>
<evidence type="ECO:0000313" key="5">
    <source>
        <dbReference type="EMBL" id="MDQ0164234.1"/>
    </source>
</evidence>
<organism evidence="5 6">
    <name type="scientific">Caldalkalibacillus horti</name>
    <dbReference type="NCBI Taxonomy" id="77523"/>
    <lineage>
        <taxon>Bacteria</taxon>
        <taxon>Bacillati</taxon>
        <taxon>Bacillota</taxon>
        <taxon>Bacilli</taxon>
        <taxon>Bacillales</taxon>
        <taxon>Bacillaceae</taxon>
        <taxon>Caldalkalibacillus</taxon>
    </lineage>
</organism>
<dbReference type="InterPro" id="IPR002508">
    <property type="entry name" value="MurNAc-LAA_cat"/>
</dbReference>
<dbReference type="PIRSF" id="PIRSF037846">
    <property type="entry name" value="Autolysin_YrvJ_prd"/>
    <property type="match status" value="1"/>
</dbReference>
<dbReference type="SMART" id="SM00287">
    <property type="entry name" value="SH3b"/>
    <property type="match status" value="5"/>
</dbReference>
<dbReference type="Pfam" id="PF01520">
    <property type="entry name" value="Amidase_3"/>
    <property type="match status" value="1"/>
</dbReference>
<evidence type="ECO:0000256" key="1">
    <source>
        <dbReference type="ARBA" id="ARBA00022801"/>
    </source>
</evidence>
<evidence type="ECO:0000256" key="3">
    <source>
        <dbReference type="SAM" id="MobiDB-lite"/>
    </source>
</evidence>
<gene>
    <name evidence="5" type="ORF">J2S11_000133</name>
</gene>
<reference evidence="5 6" key="1">
    <citation type="submission" date="2023-07" db="EMBL/GenBank/DDBJ databases">
        <title>Genomic Encyclopedia of Type Strains, Phase IV (KMG-IV): sequencing the most valuable type-strain genomes for metagenomic binning, comparative biology and taxonomic classification.</title>
        <authorList>
            <person name="Goeker M."/>
        </authorList>
    </citation>
    <scope>NUCLEOTIDE SEQUENCE [LARGE SCALE GENOMIC DNA]</scope>
    <source>
        <strain evidence="5 6">DSM 12751</strain>
    </source>
</reference>
<evidence type="ECO:0000256" key="2">
    <source>
        <dbReference type="ARBA" id="ARBA00023316"/>
    </source>
</evidence>
<evidence type="ECO:0000259" key="4">
    <source>
        <dbReference type="PROSITE" id="PS51781"/>
    </source>
</evidence>
<dbReference type="InterPro" id="IPR052354">
    <property type="entry name" value="Cell_Wall_Dynamics_Protein"/>
</dbReference>
<dbReference type="EC" id="3.5.1.28" evidence="5"/>
<dbReference type="PANTHER" id="PTHR34408">
    <property type="entry name" value="FAMILY PROTEIN, PUTATIVE-RELATED"/>
    <property type="match status" value="1"/>
</dbReference>
<keyword evidence="6" id="KW-1185">Reference proteome</keyword>
<dbReference type="PROSITE" id="PS51781">
    <property type="entry name" value="SH3B"/>
    <property type="match status" value="5"/>
</dbReference>
<dbReference type="SUPFAM" id="SSF53187">
    <property type="entry name" value="Zn-dependent exopeptidases"/>
    <property type="match status" value="1"/>
</dbReference>
<feature type="domain" description="SH3b" evidence="4">
    <location>
        <begin position="174"/>
        <end position="237"/>
    </location>
</feature>
<feature type="domain" description="SH3b" evidence="4">
    <location>
        <begin position="259"/>
        <end position="321"/>
    </location>
</feature>
<feature type="region of interest" description="Disordered" evidence="3">
    <location>
        <begin position="234"/>
        <end position="255"/>
    </location>
</feature>
<comment type="caution">
    <text evidence="5">The sequence shown here is derived from an EMBL/GenBank/DDBJ whole genome shotgun (WGS) entry which is preliminary data.</text>
</comment>
<dbReference type="Proteomes" id="UP001235840">
    <property type="component" value="Unassembled WGS sequence"/>
</dbReference>
<proteinExistence type="predicted"/>
<feature type="domain" description="SH3b" evidence="4">
    <location>
        <begin position="34"/>
        <end position="95"/>
    </location>
</feature>
<dbReference type="Gene3D" id="2.30.30.40">
    <property type="entry name" value="SH3 Domains"/>
    <property type="match status" value="5"/>
</dbReference>
<keyword evidence="2" id="KW-0961">Cell wall biogenesis/degradation</keyword>
<dbReference type="InterPro" id="IPR017293">
    <property type="entry name" value="N-acetylmuramoyl-L-ala_amidase"/>
</dbReference>
<dbReference type="CDD" id="cd02696">
    <property type="entry name" value="MurNAc-LAA"/>
    <property type="match status" value="1"/>
</dbReference>
<protein>
    <submittedName>
        <fullName evidence="5">N-acetylmuramoyl-L-alanine amidase</fullName>
        <ecNumber evidence="5">3.5.1.28</ecNumber>
    </submittedName>
</protein>
<feature type="compositionally biased region" description="Basic and acidic residues" evidence="3">
    <location>
        <begin position="242"/>
        <end position="255"/>
    </location>
</feature>
<accession>A0ABT9VTD5</accession>
<dbReference type="RefSeq" id="WP_307389542.1">
    <property type="nucleotide sequence ID" value="NZ_BAAADK010000009.1"/>
</dbReference>